<organism evidence="4 5">
    <name type="scientific">Allomyces macrogynus (strain ATCC 38327)</name>
    <name type="common">Allomyces javanicus var. macrogynus</name>
    <dbReference type="NCBI Taxonomy" id="578462"/>
    <lineage>
        <taxon>Eukaryota</taxon>
        <taxon>Fungi</taxon>
        <taxon>Fungi incertae sedis</taxon>
        <taxon>Blastocladiomycota</taxon>
        <taxon>Blastocladiomycetes</taxon>
        <taxon>Blastocladiales</taxon>
        <taxon>Blastocladiaceae</taxon>
        <taxon>Allomyces</taxon>
    </lineage>
</organism>
<dbReference type="OrthoDB" id="188186at2759"/>
<gene>
    <name evidence="4" type="ORF">AMAG_16759</name>
</gene>
<dbReference type="GO" id="GO:0006260">
    <property type="term" value="P:DNA replication"/>
    <property type="evidence" value="ECO:0007669"/>
    <property type="project" value="InterPro"/>
</dbReference>
<protein>
    <recommendedName>
        <fullName evidence="6">Replication factor A protein 3</fullName>
    </recommendedName>
</protein>
<dbReference type="GO" id="GO:0003697">
    <property type="term" value="F:single-stranded DNA binding"/>
    <property type="evidence" value="ECO:0007669"/>
    <property type="project" value="TreeGrafter"/>
</dbReference>
<evidence type="ECO:0008006" key="6">
    <source>
        <dbReference type="Google" id="ProtNLM"/>
    </source>
</evidence>
<dbReference type="Proteomes" id="UP000054350">
    <property type="component" value="Unassembled WGS sequence"/>
</dbReference>
<dbReference type="PANTHER" id="PTHR15114:SF1">
    <property type="entry name" value="REPLICATION PROTEIN A 14 KDA SUBUNIT"/>
    <property type="match status" value="1"/>
</dbReference>
<dbReference type="Pfam" id="PF08661">
    <property type="entry name" value="Rep_fac-A_3"/>
    <property type="match status" value="1"/>
</dbReference>
<dbReference type="EMBL" id="GG745378">
    <property type="protein sequence ID" value="KNE72271.1"/>
    <property type="molecule type" value="Genomic_DNA"/>
</dbReference>
<dbReference type="VEuPathDB" id="FungiDB:AMAG_16759"/>
<dbReference type="Gene3D" id="2.40.50.140">
    <property type="entry name" value="Nucleic acid-binding proteins"/>
    <property type="match status" value="1"/>
</dbReference>
<dbReference type="InterPro" id="IPR012340">
    <property type="entry name" value="NA-bd_OB-fold"/>
</dbReference>
<dbReference type="AlphaFoldDB" id="A0A0L0TC27"/>
<dbReference type="InterPro" id="IPR013970">
    <property type="entry name" value="Rfa2"/>
</dbReference>
<name>A0A0L0TC27_ALLM3</name>
<sequence>MQQPAAHVPTAVRVNGTMLPQFFNKTVMVPGKVIAPSNGQHLTLQAADGAQILVHLNQAVSPSVQFLEVTGVAEPDGSVRMVSFAEFPDTVDMALLNDAIQLQFTHSHLFMDG</sequence>
<reference evidence="5" key="2">
    <citation type="submission" date="2009-11" db="EMBL/GenBank/DDBJ databases">
        <title>The Genome Sequence of Allomyces macrogynus strain ATCC 38327.</title>
        <authorList>
            <consortium name="The Broad Institute Genome Sequencing Platform"/>
            <person name="Russ C."/>
            <person name="Cuomo C."/>
            <person name="Shea T."/>
            <person name="Young S.K."/>
            <person name="Zeng Q."/>
            <person name="Koehrsen M."/>
            <person name="Haas B."/>
            <person name="Borodovsky M."/>
            <person name="Guigo R."/>
            <person name="Alvarado L."/>
            <person name="Berlin A."/>
            <person name="Borenstein D."/>
            <person name="Chen Z."/>
            <person name="Engels R."/>
            <person name="Freedman E."/>
            <person name="Gellesch M."/>
            <person name="Goldberg J."/>
            <person name="Griggs A."/>
            <person name="Gujja S."/>
            <person name="Heiman D."/>
            <person name="Hepburn T."/>
            <person name="Howarth C."/>
            <person name="Jen D."/>
            <person name="Larson L."/>
            <person name="Lewis B."/>
            <person name="Mehta T."/>
            <person name="Park D."/>
            <person name="Pearson M."/>
            <person name="Roberts A."/>
            <person name="Saif S."/>
            <person name="Shenoy N."/>
            <person name="Sisk P."/>
            <person name="Stolte C."/>
            <person name="Sykes S."/>
            <person name="Walk T."/>
            <person name="White J."/>
            <person name="Yandava C."/>
            <person name="Burger G."/>
            <person name="Gray M.W."/>
            <person name="Holland P.W.H."/>
            <person name="King N."/>
            <person name="Lang F.B.F."/>
            <person name="Roger A.J."/>
            <person name="Ruiz-Trillo I."/>
            <person name="Lander E."/>
            <person name="Nusbaum C."/>
        </authorList>
    </citation>
    <scope>NUCLEOTIDE SEQUENCE [LARGE SCALE GENOMIC DNA]</scope>
    <source>
        <strain evidence="5">ATCC 38327</strain>
    </source>
</reference>
<dbReference type="GO" id="GO:0000724">
    <property type="term" value="P:double-strand break repair via homologous recombination"/>
    <property type="evidence" value="ECO:0007669"/>
    <property type="project" value="TreeGrafter"/>
</dbReference>
<accession>A0A0L0TC27</accession>
<dbReference type="GO" id="GO:0006284">
    <property type="term" value="P:base-excision repair"/>
    <property type="evidence" value="ECO:0007669"/>
    <property type="project" value="TreeGrafter"/>
</dbReference>
<dbReference type="GO" id="GO:0006298">
    <property type="term" value="P:mismatch repair"/>
    <property type="evidence" value="ECO:0007669"/>
    <property type="project" value="TreeGrafter"/>
</dbReference>
<evidence type="ECO:0000313" key="4">
    <source>
        <dbReference type="EMBL" id="KNE72271.1"/>
    </source>
</evidence>
<dbReference type="SUPFAM" id="SSF50249">
    <property type="entry name" value="Nucleic acid-binding proteins"/>
    <property type="match status" value="1"/>
</dbReference>
<reference evidence="4 5" key="1">
    <citation type="submission" date="2009-11" db="EMBL/GenBank/DDBJ databases">
        <title>Annotation of Allomyces macrogynus ATCC 38327.</title>
        <authorList>
            <consortium name="The Broad Institute Genome Sequencing Platform"/>
            <person name="Russ C."/>
            <person name="Cuomo C."/>
            <person name="Burger G."/>
            <person name="Gray M.W."/>
            <person name="Holland P.W.H."/>
            <person name="King N."/>
            <person name="Lang F.B.F."/>
            <person name="Roger A.J."/>
            <person name="Ruiz-Trillo I."/>
            <person name="Young S.K."/>
            <person name="Zeng Q."/>
            <person name="Gargeya S."/>
            <person name="Fitzgerald M."/>
            <person name="Haas B."/>
            <person name="Abouelleil A."/>
            <person name="Alvarado L."/>
            <person name="Arachchi H.M."/>
            <person name="Berlin A."/>
            <person name="Chapman S.B."/>
            <person name="Gearin G."/>
            <person name="Goldberg J."/>
            <person name="Griggs A."/>
            <person name="Gujja S."/>
            <person name="Hansen M."/>
            <person name="Heiman D."/>
            <person name="Howarth C."/>
            <person name="Larimer J."/>
            <person name="Lui A."/>
            <person name="MacDonald P.J.P."/>
            <person name="McCowen C."/>
            <person name="Montmayeur A."/>
            <person name="Murphy C."/>
            <person name="Neiman D."/>
            <person name="Pearson M."/>
            <person name="Priest M."/>
            <person name="Roberts A."/>
            <person name="Saif S."/>
            <person name="Shea T."/>
            <person name="Sisk P."/>
            <person name="Stolte C."/>
            <person name="Sykes S."/>
            <person name="Wortman J."/>
            <person name="Nusbaum C."/>
            <person name="Birren B."/>
        </authorList>
    </citation>
    <scope>NUCLEOTIDE SEQUENCE [LARGE SCALE GENOMIC DNA]</scope>
    <source>
        <strain evidence="4 5">ATCC 38327</strain>
    </source>
</reference>
<evidence type="ECO:0000256" key="1">
    <source>
        <dbReference type="ARBA" id="ARBA00004123"/>
    </source>
</evidence>
<dbReference type="GO" id="GO:0005662">
    <property type="term" value="C:DNA replication factor A complex"/>
    <property type="evidence" value="ECO:0007669"/>
    <property type="project" value="TreeGrafter"/>
</dbReference>
<evidence type="ECO:0000256" key="2">
    <source>
        <dbReference type="ARBA" id="ARBA00009761"/>
    </source>
</evidence>
<evidence type="ECO:0000313" key="5">
    <source>
        <dbReference type="Proteomes" id="UP000054350"/>
    </source>
</evidence>
<dbReference type="GO" id="GO:0006289">
    <property type="term" value="P:nucleotide-excision repair"/>
    <property type="evidence" value="ECO:0007669"/>
    <property type="project" value="TreeGrafter"/>
</dbReference>
<keyword evidence="5" id="KW-1185">Reference proteome</keyword>
<dbReference type="STRING" id="578462.A0A0L0TC27"/>
<comment type="subcellular location">
    <subcellularLocation>
        <location evidence="1">Nucleus</location>
    </subcellularLocation>
</comment>
<dbReference type="GO" id="GO:0003684">
    <property type="term" value="F:damaged DNA binding"/>
    <property type="evidence" value="ECO:0007669"/>
    <property type="project" value="TreeGrafter"/>
</dbReference>
<evidence type="ECO:0000256" key="3">
    <source>
        <dbReference type="ARBA" id="ARBA00023242"/>
    </source>
</evidence>
<proteinExistence type="inferred from homology"/>
<dbReference type="PANTHER" id="PTHR15114">
    <property type="entry name" value="REPLICATION PROTEIN A3"/>
    <property type="match status" value="1"/>
</dbReference>
<keyword evidence="3" id="KW-0539">Nucleus</keyword>
<dbReference type="GO" id="GO:0035861">
    <property type="term" value="C:site of double-strand break"/>
    <property type="evidence" value="ECO:0007669"/>
    <property type="project" value="TreeGrafter"/>
</dbReference>
<comment type="similarity">
    <text evidence="2">Belongs to the replication factor A protein 3 family.</text>
</comment>